<sequence length="165" mass="18179">MKKFNLLLLGLPLLFLLQSCLIRQGPNMGFLTSSSLDADAEIVSLNVPQLMVKSFIAKEAKASNDKALNALSKNIKGVKVMILNQANNSAGVRQDFRNFLKKEKMEEYASIISGGDRVSINGLIEKDRVTKLMLGISSNGGEHIFVEIKGKFTMKEIADAIEVYE</sequence>
<dbReference type="EMBL" id="DXEZ01000017">
    <property type="protein sequence ID" value="HIX53516.1"/>
    <property type="molecule type" value="Genomic_DNA"/>
</dbReference>
<dbReference type="AlphaFoldDB" id="A0A9D2AY80"/>
<dbReference type="Proteomes" id="UP000824156">
    <property type="component" value="Unassembled WGS sequence"/>
</dbReference>
<protein>
    <submittedName>
        <fullName evidence="1">DUF4252 domain-containing protein</fullName>
    </submittedName>
</protein>
<dbReference type="PROSITE" id="PS51257">
    <property type="entry name" value="PROKAR_LIPOPROTEIN"/>
    <property type="match status" value="1"/>
</dbReference>
<reference evidence="1" key="1">
    <citation type="journal article" date="2021" name="PeerJ">
        <title>Extensive microbial diversity within the chicken gut microbiome revealed by metagenomics and culture.</title>
        <authorList>
            <person name="Gilroy R."/>
            <person name="Ravi A."/>
            <person name="Getino M."/>
            <person name="Pursley I."/>
            <person name="Horton D.L."/>
            <person name="Alikhan N.F."/>
            <person name="Baker D."/>
            <person name="Gharbi K."/>
            <person name="Hall N."/>
            <person name="Watson M."/>
            <person name="Adriaenssens E.M."/>
            <person name="Foster-Nyarko E."/>
            <person name="Jarju S."/>
            <person name="Secka A."/>
            <person name="Antonio M."/>
            <person name="Oren A."/>
            <person name="Chaudhuri R.R."/>
            <person name="La Ragione R."/>
            <person name="Hildebrand F."/>
            <person name="Pallen M.J."/>
        </authorList>
    </citation>
    <scope>NUCLEOTIDE SEQUENCE</scope>
    <source>
        <strain evidence="1">1719</strain>
    </source>
</reference>
<evidence type="ECO:0000313" key="2">
    <source>
        <dbReference type="Proteomes" id="UP000824156"/>
    </source>
</evidence>
<organism evidence="1 2">
    <name type="scientific">Candidatus Sphingobacterium stercoripullorum</name>
    <dbReference type="NCBI Taxonomy" id="2838759"/>
    <lineage>
        <taxon>Bacteria</taxon>
        <taxon>Pseudomonadati</taxon>
        <taxon>Bacteroidota</taxon>
        <taxon>Sphingobacteriia</taxon>
        <taxon>Sphingobacteriales</taxon>
        <taxon>Sphingobacteriaceae</taxon>
        <taxon>Sphingobacterium</taxon>
    </lineage>
</organism>
<evidence type="ECO:0000313" key="1">
    <source>
        <dbReference type="EMBL" id="HIX53516.1"/>
    </source>
</evidence>
<dbReference type="InterPro" id="IPR025348">
    <property type="entry name" value="DUF4252"/>
</dbReference>
<accession>A0A9D2AY80</accession>
<dbReference type="Pfam" id="PF14060">
    <property type="entry name" value="DUF4252"/>
    <property type="match status" value="1"/>
</dbReference>
<name>A0A9D2AY80_9SPHI</name>
<comment type="caution">
    <text evidence="1">The sequence shown here is derived from an EMBL/GenBank/DDBJ whole genome shotgun (WGS) entry which is preliminary data.</text>
</comment>
<gene>
    <name evidence="1" type="ORF">H9853_00690</name>
</gene>
<proteinExistence type="predicted"/>
<reference evidence="1" key="2">
    <citation type="submission" date="2021-04" db="EMBL/GenBank/DDBJ databases">
        <authorList>
            <person name="Gilroy R."/>
        </authorList>
    </citation>
    <scope>NUCLEOTIDE SEQUENCE</scope>
    <source>
        <strain evidence="1">1719</strain>
    </source>
</reference>